<dbReference type="PANTHER" id="PTHR23236">
    <property type="entry name" value="EUKARYOTIC TRANSLATION INITIATION FACTOR 4B/4H"/>
    <property type="match status" value="1"/>
</dbReference>
<dbReference type="AlphaFoldDB" id="A0A8S1SE54"/>
<feature type="domain" description="RRM" evidence="6">
    <location>
        <begin position="629"/>
        <end position="705"/>
    </location>
</feature>
<evidence type="ECO:0000256" key="5">
    <source>
        <dbReference type="SAM" id="MobiDB-lite"/>
    </source>
</evidence>
<dbReference type="GO" id="GO:0003723">
    <property type="term" value="F:RNA binding"/>
    <property type="evidence" value="ECO:0007669"/>
    <property type="project" value="UniProtKB-UniRule"/>
</dbReference>
<keyword evidence="4" id="KW-0175">Coiled coil</keyword>
<name>A0A8S1SE54_PAROT</name>
<keyword evidence="2 3" id="KW-0694">RNA-binding</keyword>
<evidence type="ECO:0000313" key="7">
    <source>
        <dbReference type="EMBL" id="CAD8137479.1"/>
    </source>
</evidence>
<sequence length="823" mass="97789">MIEASDIYNSIKANIREQQATFDLLKQAADNSDDKLTDCILLVQEHHNLNEDFLIELLSKLEEQFVDASTLLKIFQKGLDNLYYIKLGKELAAYIVKNKFQRKKGELLFEKLLVQFCFDFEEAQYFFQSYLNFENQLLEGGNEKEKIQVRNQISQIFQRVFKISMQGLDKFWLQYEQLETNKQNLEKAQKNYQGTIQKIQQLDNLEQQFKNVCKSQDEQEILNFFKQLEQVLDEKLIEFPKFINFYEKYFYLRQKSENFQFSDSLLIPLQEKFIQILRLQQNPHVLQKQLKNLIRFQAQPFQVYILYLRTLEQLNRDDEEFEQDFLFAQNYVQNEDLFKFSLEFIYRYTRQYLTLTEKLDERQTTIRELFNQLAEKKSYSDQQKAKIYNELAKVECYLFDNKLNSRAAFEKCVQLVWDNNSYWKDYYYSQISLPILNIQQRDRLRGILKRAVELCLEDKITASEDLLNFETLFGNVEEVQKAEEKLQSVLENIEDNDELIQEEEEEQQEHQQEEKKGQKNNNRKQSKELNEEEKAPKVFTDSSKTIFIKYLPKELTANEVIALIPNCGALECRIVKDKNQVSKGFAYIDFTSDEDAQQAVNILNNKMVGGEKLYAAISKPPKLYQDDKLTLYLDNLPYSITEQQLAAKAGEGVKQIRIVKDSKGKPRGYAYIEYNQEEDKQNGLELLNQDPYIDGRKYFVKFSDSLEKIKQNYQNNSIIIKNLPFKVREIEIRQIFDGMNITQIEIPKNEQGKPKGFAFVEFEKQKHLKLALDLNGVEFKGRRLEIQKKEKKMMRKKEEQIEIEEVQDFKPKSNSDFKSLFKK</sequence>
<dbReference type="PANTHER" id="PTHR23236:SF119">
    <property type="entry name" value="NUCLEAR RNA-BINDING PROTEIN SART-3"/>
    <property type="match status" value="1"/>
</dbReference>
<evidence type="ECO:0000313" key="8">
    <source>
        <dbReference type="Proteomes" id="UP000683925"/>
    </source>
</evidence>
<evidence type="ECO:0000256" key="4">
    <source>
        <dbReference type="SAM" id="Coils"/>
    </source>
</evidence>
<feature type="coiled-coil region" evidence="4">
    <location>
        <begin position="175"/>
        <end position="205"/>
    </location>
</feature>
<dbReference type="SMART" id="SM00360">
    <property type="entry name" value="RRM"/>
    <property type="match status" value="3"/>
</dbReference>
<feature type="domain" description="RRM" evidence="6">
    <location>
        <begin position="716"/>
        <end position="791"/>
    </location>
</feature>
<gene>
    <name evidence="7" type="ORF">POCTA_138.1.T0080405</name>
</gene>
<evidence type="ECO:0000256" key="1">
    <source>
        <dbReference type="ARBA" id="ARBA00022737"/>
    </source>
</evidence>
<accession>A0A8S1SE54</accession>
<feature type="region of interest" description="Disordered" evidence="5">
    <location>
        <begin position="502"/>
        <end position="536"/>
    </location>
</feature>
<evidence type="ECO:0000256" key="2">
    <source>
        <dbReference type="ARBA" id="ARBA00022884"/>
    </source>
</evidence>
<dbReference type="InterPro" id="IPR000504">
    <property type="entry name" value="RRM_dom"/>
</dbReference>
<reference evidence="7" key="1">
    <citation type="submission" date="2021-01" db="EMBL/GenBank/DDBJ databases">
        <authorList>
            <consortium name="Genoscope - CEA"/>
            <person name="William W."/>
        </authorList>
    </citation>
    <scope>NUCLEOTIDE SEQUENCE</scope>
</reference>
<evidence type="ECO:0000259" key="6">
    <source>
        <dbReference type="PROSITE" id="PS50102"/>
    </source>
</evidence>
<dbReference type="PROSITE" id="PS50102">
    <property type="entry name" value="RRM"/>
    <property type="match status" value="3"/>
</dbReference>
<protein>
    <recommendedName>
        <fullName evidence="6">RRM domain-containing protein</fullName>
    </recommendedName>
</protein>
<feature type="compositionally biased region" description="Basic and acidic residues" evidence="5">
    <location>
        <begin position="508"/>
        <end position="517"/>
    </location>
</feature>
<dbReference type="Proteomes" id="UP000683925">
    <property type="component" value="Unassembled WGS sequence"/>
</dbReference>
<keyword evidence="1" id="KW-0677">Repeat</keyword>
<dbReference type="OMA" id="PSGLTKM"/>
<comment type="caution">
    <text evidence="7">The sequence shown here is derived from an EMBL/GenBank/DDBJ whole genome shotgun (WGS) entry which is preliminary data.</text>
</comment>
<feature type="compositionally biased region" description="Basic and acidic residues" evidence="5">
    <location>
        <begin position="525"/>
        <end position="536"/>
    </location>
</feature>
<organism evidence="7 8">
    <name type="scientific">Paramecium octaurelia</name>
    <dbReference type="NCBI Taxonomy" id="43137"/>
    <lineage>
        <taxon>Eukaryota</taxon>
        <taxon>Sar</taxon>
        <taxon>Alveolata</taxon>
        <taxon>Ciliophora</taxon>
        <taxon>Intramacronucleata</taxon>
        <taxon>Oligohymenophorea</taxon>
        <taxon>Peniculida</taxon>
        <taxon>Parameciidae</taxon>
        <taxon>Paramecium</taxon>
    </lineage>
</organism>
<keyword evidence="8" id="KW-1185">Reference proteome</keyword>
<proteinExistence type="predicted"/>
<dbReference type="OrthoDB" id="439808at2759"/>
<evidence type="ECO:0000256" key="3">
    <source>
        <dbReference type="PROSITE-ProRule" id="PRU00176"/>
    </source>
</evidence>
<feature type="domain" description="RRM" evidence="6">
    <location>
        <begin position="544"/>
        <end position="620"/>
    </location>
</feature>
<dbReference type="Pfam" id="PF00076">
    <property type="entry name" value="RRM_1"/>
    <property type="match status" value="3"/>
</dbReference>
<dbReference type="EMBL" id="CAJJDP010000007">
    <property type="protein sequence ID" value="CAD8137479.1"/>
    <property type="molecule type" value="Genomic_DNA"/>
</dbReference>